<dbReference type="WBParaSite" id="PS1159_v2.g6265.t1">
    <property type="protein sequence ID" value="PS1159_v2.g6265.t1"/>
    <property type="gene ID" value="PS1159_v2.g6265"/>
</dbReference>
<accession>A0AC35GKI9</accession>
<evidence type="ECO:0000313" key="1">
    <source>
        <dbReference type="Proteomes" id="UP000887580"/>
    </source>
</evidence>
<evidence type="ECO:0000313" key="2">
    <source>
        <dbReference type="WBParaSite" id="PS1159_v2.g6265.t1"/>
    </source>
</evidence>
<protein>
    <submittedName>
        <fullName evidence="2">CRAL-TRIO domain-containing protein</fullName>
    </submittedName>
</protein>
<reference evidence="2" key="1">
    <citation type="submission" date="2022-11" db="UniProtKB">
        <authorList>
            <consortium name="WormBaseParasite"/>
        </authorList>
    </citation>
    <scope>IDENTIFICATION</scope>
</reference>
<name>A0AC35GKI9_9BILA</name>
<sequence length="391" mass="45795">MTVTKDLQTNLTPEEAENVKELREIVKDDLTEFYDTDFNLLRWLQGHPNTSIADVSKKLRKHLKMRQSEWKLDEMENKKRNHPIHSHWRYGITGESKVLENVIVNIEQSGQTDYYGMIQSHSIQEVMKARIPDLEDMLRHCMKIEKKTGKQASILYVMDLTDLQYNKRLYNLVTGALKSLAEFMSEHYVELIKYFVIVNVPSFIYALWTATKSLLPERTRQKVRILSASNWREEILEYASAESLPTKWNISEITHFKAPLDLPVQFPENEYYCNFKNDVDNNNIEKVKVVAGKTLIICNELKKGEKLHWWISADSDFGMGVFFSRNKEEKNIENMNTCYPCFEWMPGPSVVPLNDEITAGEDGFYKIWISNERAWWHGLNVLTKIKIIPKC</sequence>
<proteinExistence type="predicted"/>
<organism evidence="1 2">
    <name type="scientific">Panagrolaimus sp. PS1159</name>
    <dbReference type="NCBI Taxonomy" id="55785"/>
    <lineage>
        <taxon>Eukaryota</taxon>
        <taxon>Metazoa</taxon>
        <taxon>Ecdysozoa</taxon>
        <taxon>Nematoda</taxon>
        <taxon>Chromadorea</taxon>
        <taxon>Rhabditida</taxon>
        <taxon>Tylenchina</taxon>
        <taxon>Panagrolaimomorpha</taxon>
        <taxon>Panagrolaimoidea</taxon>
        <taxon>Panagrolaimidae</taxon>
        <taxon>Panagrolaimus</taxon>
    </lineage>
</organism>
<dbReference type="Proteomes" id="UP000887580">
    <property type="component" value="Unplaced"/>
</dbReference>